<organism evidence="2 3">
    <name type="scientific">Lynx pardinus</name>
    <name type="common">Iberian lynx</name>
    <name type="synonym">Felis pardina</name>
    <dbReference type="NCBI Taxonomy" id="191816"/>
    <lineage>
        <taxon>Eukaryota</taxon>
        <taxon>Metazoa</taxon>
        <taxon>Chordata</taxon>
        <taxon>Craniata</taxon>
        <taxon>Vertebrata</taxon>
        <taxon>Euteleostomi</taxon>
        <taxon>Mammalia</taxon>
        <taxon>Eutheria</taxon>
        <taxon>Laurasiatheria</taxon>
        <taxon>Carnivora</taxon>
        <taxon>Feliformia</taxon>
        <taxon>Felidae</taxon>
        <taxon>Felinae</taxon>
        <taxon>Lynx</taxon>
    </lineage>
</organism>
<gene>
    <name evidence="2" type="ORF">LYPA_23C018508</name>
</gene>
<dbReference type="AlphaFoldDB" id="A0A485PGC9"/>
<feature type="non-terminal residue" evidence="2">
    <location>
        <position position="64"/>
    </location>
</feature>
<dbReference type="Proteomes" id="UP000386466">
    <property type="component" value="Unassembled WGS sequence"/>
</dbReference>
<feature type="compositionally biased region" description="Acidic residues" evidence="1">
    <location>
        <begin position="31"/>
        <end position="43"/>
    </location>
</feature>
<accession>A0A485PGC9</accession>
<sequence length="64" mass="6888">MSRTRDRKPTEGEGTSTPEDKASRQQGVDSMTEEGASDGDTDSESNNATGEEPPTDSPWKTRGE</sequence>
<name>A0A485PGC9_LYNPA</name>
<proteinExistence type="predicted"/>
<evidence type="ECO:0000256" key="1">
    <source>
        <dbReference type="SAM" id="MobiDB-lite"/>
    </source>
</evidence>
<feature type="region of interest" description="Disordered" evidence="1">
    <location>
        <begin position="1"/>
        <end position="64"/>
    </location>
</feature>
<reference evidence="2 3" key="1">
    <citation type="submission" date="2019-01" db="EMBL/GenBank/DDBJ databases">
        <authorList>
            <person name="Alioto T."/>
            <person name="Alioto T."/>
        </authorList>
    </citation>
    <scope>NUCLEOTIDE SEQUENCE [LARGE SCALE GENOMIC DNA]</scope>
</reference>
<keyword evidence="3" id="KW-1185">Reference proteome</keyword>
<protein>
    <submittedName>
        <fullName evidence="2">Uncharacterized protein</fullName>
    </submittedName>
</protein>
<evidence type="ECO:0000313" key="2">
    <source>
        <dbReference type="EMBL" id="VFV43109.1"/>
    </source>
</evidence>
<evidence type="ECO:0000313" key="3">
    <source>
        <dbReference type="Proteomes" id="UP000386466"/>
    </source>
</evidence>
<dbReference type="EMBL" id="CAAGRJ010033247">
    <property type="protein sequence ID" value="VFV43109.1"/>
    <property type="molecule type" value="Genomic_DNA"/>
</dbReference>